<evidence type="ECO:0000313" key="1">
    <source>
        <dbReference type="EMBL" id="KAJ9119478.1"/>
    </source>
</evidence>
<sequence>MTSTPPSPGPTAVEDHYHDDHHPLHHIEPKSKLTGGVPRTPDPIPDEAVSAGRINQSPPSALALENGQVYEKGIQHISATGPGPVPRAEMDPDAKTGKEHTQLESTNPDLYHALEKEHVYLTHRDEEGNYLVRSTKSDMQNPRNWPDWKRYFVVGLASWLNILV</sequence>
<comment type="caution">
    <text evidence="1">The sequence shown here is derived from an EMBL/GenBank/DDBJ whole genome shotgun (WGS) entry which is preliminary data.</text>
</comment>
<protein>
    <submittedName>
        <fullName evidence="1">Uncharacterized protein</fullName>
    </submittedName>
</protein>
<evidence type="ECO:0000313" key="2">
    <source>
        <dbReference type="Proteomes" id="UP001234202"/>
    </source>
</evidence>
<name>A0ACC2X771_9TREE</name>
<dbReference type="Proteomes" id="UP001234202">
    <property type="component" value="Unassembled WGS sequence"/>
</dbReference>
<gene>
    <name evidence="1" type="ORF">QFC24_005711</name>
</gene>
<keyword evidence="2" id="KW-1185">Reference proteome</keyword>
<dbReference type="EMBL" id="JASBWV010000024">
    <property type="protein sequence ID" value="KAJ9119478.1"/>
    <property type="molecule type" value="Genomic_DNA"/>
</dbReference>
<accession>A0ACC2X771</accession>
<proteinExistence type="predicted"/>
<reference evidence="1" key="1">
    <citation type="submission" date="2023-04" db="EMBL/GenBank/DDBJ databases">
        <title>Draft Genome sequencing of Naganishia species isolated from polar environments using Oxford Nanopore Technology.</title>
        <authorList>
            <person name="Leo P."/>
            <person name="Venkateswaran K."/>
        </authorList>
    </citation>
    <scope>NUCLEOTIDE SEQUENCE</scope>
    <source>
        <strain evidence="1">DBVPG 5303</strain>
    </source>
</reference>
<organism evidence="1 2">
    <name type="scientific">Naganishia onofrii</name>
    <dbReference type="NCBI Taxonomy" id="1851511"/>
    <lineage>
        <taxon>Eukaryota</taxon>
        <taxon>Fungi</taxon>
        <taxon>Dikarya</taxon>
        <taxon>Basidiomycota</taxon>
        <taxon>Agaricomycotina</taxon>
        <taxon>Tremellomycetes</taxon>
        <taxon>Filobasidiales</taxon>
        <taxon>Filobasidiaceae</taxon>
        <taxon>Naganishia</taxon>
    </lineage>
</organism>